<reference evidence="2 3" key="1">
    <citation type="submission" date="2017-12" db="EMBL/GenBank/DDBJ databases">
        <authorList>
            <person name="Pombert J.-F."/>
            <person name="Haag K.L."/>
            <person name="Ebert D."/>
        </authorList>
    </citation>
    <scope>NUCLEOTIDE SEQUENCE [LARGE SCALE GENOMIC DNA]</scope>
    <source>
        <strain evidence="2">BE-OM-2</strain>
    </source>
</reference>
<dbReference type="Proteomes" id="UP000291404">
    <property type="component" value="Unassembled WGS sequence"/>
</dbReference>
<dbReference type="VEuPathDB" id="MicrosporidiaDB:CWI36_0110p0040"/>
<feature type="signal peptide" evidence="1">
    <location>
        <begin position="1"/>
        <end position="20"/>
    </location>
</feature>
<name>A0A4Q9LL70_9MICR</name>
<evidence type="ECO:0000313" key="3">
    <source>
        <dbReference type="Proteomes" id="UP000291404"/>
    </source>
</evidence>
<gene>
    <name evidence="2" type="ORF">CWI36_0110p0040</name>
</gene>
<organism evidence="2 3">
    <name type="scientific">Hamiltosporidium magnivora</name>
    <dbReference type="NCBI Taxonomy" id="148818"/>
    <lineage>
        <taxon>Eukaryota</taxon>
        <taxon>Fungi</taxon>
        <taxon>Fungi incertae sedis</taxon>
        <taxon>Microsporidia</taxon>
        <taxon>Dubosqiidae</taxon>
        <taxon>Hamiltosporidium</taxon>
    </lineage>
</organism>
<evidence type="ECO:0000256" key="1">
    <source>
        <dbReference type="SAM" id="SignalP"/>
    </source>
</evidence>
<evidence type="ECO:0000313" key="2">
    <source>
        <dbReference type="EMBL" id="TBU08666.1"/>
    </source>
</evidence>
<evidence type="ECO:0008006" key="4">
    <source>
        <dbReference type="Google" id="ProtNLM"/>
    </source>
</evidence>
<keyword evidence="1" id="KW-0732">Signal</keyword>
<comment type="caution">
    <text evidence="2">The sequence shown here is derived from an EMBL/GenBank/DDBJ whole genome shotgun (WGS) entry which is preliminary data.</text>
</comment>
<protein>
    <recommendedName>
        <fullName evidence="4">Reverse transcriptase domain-containing protein</fullName>
    </recommendedName>
</protein>
<keyword evidence="3" id="KW-1185">Reference proteome</keyword>
<dbReference type="VEuPathDB" id="MicrosporidiaDB:CWI39_0761p0010"/>
<dbReference type="VEuPathDB" id="MicrosporidiaDB:CWI39_0028p0010"/>
<feature type="chain" id="PRO_5020886502" description="Reverse transcriptase domain-containing protein" evidence="1">
    <location>
        <begin position="21"/>
        <end position="856"/>
    </location>
</feature>
<dbReference type="EMBL" id="PITI01000110">
    <property type="protein sequence ID" value="TBU08666.1"/>
    <property type="molecule type" value="Genomic_DNA"/>
</dbReference>
<proteinExistence type="predicted"/>
<dbReference type="AlphaFoldDB" id="A0A4Q9LL70"/>
<dbReference type="PANTHER" id="PTHR35450">
    <property type="entry name" value="REVERSE TRANSCRIPTASE DOMAIN-CONTAINING PROTEIN"/>
    <property type="match status" value="1"/>
</dbReference>
<accession>A0A4Q9LL70</accession>
<dbReference type="PANTHER" id="PTHR35450:SF2">
    <property type="entry name" value="REVERSE TRANSCRIPTASE DOMAIN-CONTAINING PROTEIN"/>
    <property type="match status" value="1"/>
</dbReference>
<sequence>MLFKKYFFIVFWSLTKTAVQDEVSELSTELEKAKNGLKSRLIVTVFGNDLDKKFSIRKYPEKTDSKNENRCNPPNHYILSISDCVLVSQKFYISHDSDIPIAIDYYVDCSENPSYIYQPHINTSSLETITNQVQNTDIESSIGVKTNKTKKPINISHDYAFKYIIRMCNGNENIQNPLNLFEKIEDSFECFKKQNFDEQNFDLESLFKSNCFVFVCLNVIEKEMKEDLKCEAFFKCISESLIKRMRCTRIARNNCPILSLFPGLIFLKDFIFDQISKKPIKEISISSIFYGLKTIEIILQSPSLSFPVVNSKVLYNYNSKYTEYKLSPEILKKVKDDLRNVLYTIRLIKNLLLSPNEGKIMCKLIINICFYMHNDFINGKYTKNIILKCVRDLVFLFDVETKKYLESYFYRNNESDVVRPLITSYEYDFEHFSIHESLKFIDYYLKLFQSETFKEYINLSSSDYTCYIDYFIKIKERVKTTNDPCCEDTATLLEGICVYKYLEIIEDSREIPKSKSFEEVQTKLLVRVERLFRTRFNARNLFQAINKNAISLLNYHIGVLRLEPPGFSKLDDAVRAVLVKNKIHLRPGRKERLYLPRKALGRGSPSVEFKSEHMLLQLLDSLKKHKDTSTRRAAILKLENNNKTHLSQIKNFLKIKYGLEEEVTKKKLEEAQHANLYNEIKNRKLHSKLYSARNNELVSVNDSSRWLKKGSVRPRDEAVFCYIQDRNECQHCNQSRKTVDHLATRCEKMLCHDYTRRHNEVIRCIHLLLLNKYKSHSFQEILDNESAEIRVDIRIKTDVKIRNKRPDIFILDKKKNRITRIERASLCVIIGAEMHKQPTPSLKELKNEEDSVKQDN</sequence>